<keyword evidence="5" id="KW-1185">Reference proteome</keyword>
<reference evidence="4" key="1">
    <citation type="submission" date="2021-04" db="EMBL/GenBank/DDBJ databases">
        <authorList>
            <consortium name="Molecular Ecology Group"/>
        </authorList>
    </citation>
    <scope>NUCLEOTIDE SEQUENCE</scope>
</reference>
<gene>
    <name evidence="4" type="ORF">CUNI_LOCUS12007</name>
</gene>
<proteinExistence type="predicted"/>
<evidence type="ECO:0000256" key="2">
    <source>
        <dbReference type="PROSITE-ProRule" id="PRU00124"/>
    </source>
</evidence>
<dbReference type="SUPFAM" id="SSF57424">
    <property type="entry name" value="LDL receptor-like module"/>
    <property type="match status" value="1"/>
</dbReference>
<dbReference type="AlphaFoldDB" id="A0A8S3ZB53"/>
<dbReference type="InterPro" id="IPR036055">
    <property type="entry name" value="LDL_receptor-like_sf"/>
</dbReference>
<dbReference type="OrthoDB" id="6095194at2759"/>
<comment type="caution">
    <text evidence="4">The sequence shown here is derived from an EMBL/GenBank/DDBJ whole genome shotgun (WGS) entry which is preliminary data.</text>
</comment>
<keyword evidence="1" id="KW-1015">Disulfide bond</keyword>
<feature type="non-terminal residue" evidence="4">
    <location>
        <position position="84"/>
    </location>
</feature>
<name>A0A8S3ZB53_9EUPU</name>
<sequence length="84" mass="9911">MSTDRPRRVRINEKHERSPERERPLQLLEPSEREVCHQESDGTKPLRCPSDQSRCLYDRLICDGNSDCPDGEDETFSLCVLRHW</sequence>
<dbReference type="EMBL" id="CAJHNH020002367">
    <property type="protein sequence ID" value="CAG5126449.1"/>
    <property type="molecule type" value="Genomic_DNA"/>
</dbReference>
<dbReference type="InterPro" id="IPR023415">
    <property type="entry name" value="LDLR_class-A_CS"/>
</dbReference>
<dbReference type="InterPro" id="IPR002172">
    <property type="entry name" value="LDrepeatLR_classA_rpt"/>
</dbReference>
<evidence type="ECO:0000313" key="4">
    <source>
        <dbReference type="EMBL" id="CAG5126449.1"/>
    </source>
</evidence>
<evidence type="ECO:0000256" key="3">
    <source>
        <dbReference type="SAM" id="MobiDB-lite"/>
    </source>
</evidence>
<dbReference type="CDD" id="cd00112">
    <property type="entry name" value="LDLa"/>
    <property type="match status" value="1"/>
</dbReference>
<evidence type="ECO:0000256" key="1">
    <source>
        <dbReference type="ARBA" id="ARBA00023157"/>
    </source>
</evidence>
<feature type="region of interest" description="Disordered" evidence="3">
    <location>
        <begin position="1"/>
        <end position="43"/>
    </location>
</feature>
<dbReference type="PROSITE" id="PS50068">
    <property type="entry name" value="LDLRA_2"/>
    <property type="match status" value="1"/>
</dbReference>
<protein>
    <submittedName>
        <fullName evidence="4">Uncharacterized protein</fullName>
    </submittedName>
</protein>
<organism evidence="4 5">
    <name type="scientific">Candidula unifasciata</name>
    <dbReference type="NCBI Taxonomy" id="100452"/>
    <lineage>
        <taxon>Eukaryota</taxon>
        <taxon>Metazoa</taxon>
        <taxon>Spiralia</taxon>
        <taxon>Lophotrochozoa</taxon>
        <taxon>Mollusca</taxon>
        <taxon>Gastropoda</taxon>
        <taxon>Heterobranchia</taxon>
        <taxon>Euthyneura</taxon>
        <taxon>Panpulmonata</taxon>
        <taxon>Eupulmonata</taxon>
        <taxon>Stylommatophora</taxon>
        <taxon>Helicina</taxon>
        <taxon>Helicoidea</taxon>
        <taxon>Geomitridae</taxon>
        <taxon>Candidula</taxon>
    </lineage>
</organism>
<dbReference type="Gene3D" id="2.40.128.620">
    <property type="match status" value="1"/>
</dbReference>
<dbReference type="PROSITE" id="PS01209">
    <property type="entry name" value="LDLRA_1"/>
    <property type="match status" value="1"/>
</dbReference>
<accession>A0A8S3ZB53</accession>
<comment type="caution">
    <text evidence="2">Lacks conserved residue(s) required for the propagation of feature annotation.</text>
</comment>
<evidence type="ECO:0000313" key="5">
    <source>
        <dbReference type="Proteomes" id="UP000678393"/>
    </source>
</evidence>
<dbReference type="Proteomes" id="UP000678393">
    <property type="component" value="Unassembled WGS sequence"/>
</dbReference>